<sequence>MLLLSSVDTGLPVLFHFVAVERFILLFCGMIETEEQQEHFYTIQL</sequence>
<proteinExistence type="predicted"/>
<reference evidence="1" key="1">
    <citation type="submission" date="2014-11" db="EMBL/GenBank/DDBJ databases">
        <authorList>
            <person name="Amaro Gonzalez C."/>
        </authorList>
    </citation>
    <scope>NUCLEOTIDE SEQUENCE</scope>
</reference>
<reference evidence="1" key="2">
    <citation type="journal article" date="2015" name="Fish Shellfish Immunol.">
        <title>Early steps in the European eel (Anguilla anguilla)-Vibrio vulnificus interaction in the gills: Role of the RtxA13 toxin.</title>
        <authorList>
            <person name="Callol A."/>
            <person name="Pajuelo D."/>
            <person name="Ebbesson L."/>
            <person name="Teles M."/>
            <person name="MacKenzie S."/>
            <person name="Amaro C."/>
        </authorList>
    </citation>
    <scope>NUCLEOTIDE SEQUENCE</scope>
</reference>
<protein>
    <submittedName>
        <fullName evidence="1">Uncharacterized protein</fullName>
    </submittedName>
</protein>
<dbReference type="AlphaFoldDB" id="A0A0E9P6S2"/>
<accession>A0A0E9P6S2</accession>
<dbReference type="EMBL" id="GBXM01108605">
    <property type="protein sequence ID" value="JAG99971.1"/>
    <property type="molecule type" value="Transcribed_RNA"/>
</dbReference>
<evidence type="ECO:0000313" key="1">
    <source>
        <dbReference type="EMBL" id="JAG99971.1"/>
    </source>
</evidence>
<name>A0A0E9P6S2_ANGAN</name>
<organism evidence="1">
    <name type="scientific">Anguilla anguilla</name>
    <name type="common">European freshwater eel</name>
    <name type="synonym">Muraena anguilla</name>
    <dbReference type="NCBI Taxonomy" id="7936"/>
    <lineage>
        <taxon>Eukaryota</taxon>
        <taxon>Metazoa</taxon>
        <taxon>Chordata</taxon>
        <taxon>Craniata</taxon>
        <taxon>Vertebrata</taxon>
        <taxon>Euteleostomi</taxon>
        <taxon>Actinopterygii</taxon>
        <taxon>Neopterygii</taxon>
        <taxon>Teleostei</taxon>
        <taxon>Anguilliformes</taxon>
        <taxon>Anguillidae</taxon>
        <taxon>Anguilla</taxon>
    </lineage>
</organism>